<keyword evidence="1" id="KW-0472">Membrane</keyword>
<comment type="caution">
    <text evidence="2">The sequence shown here is derived from an EMBL/GenBank/DDBJ whole genome shotgun (WGS) entry which is preliminary data.</text>
</comment>
<reference evidence="2 3" key="1">
    <citation type="submission" date="2017-03" db="EMBL/GenBank/DDBJ databases">
        <title>Genome sequence of Methanobrevibacter wosei.</title>
        <authorList>
            <person name="Poehlein A."/>
            <person name="Seedorf H."/>
            <person name="Daniel R."/>
        </authorList>
    </citation>
    <scope>NUCLEOTIDE SEQUENCE [LARGE SCALE GENOMIC DNA]</scope>
    <source>
        <strain evidence="2 3">DSM 11979</strain>
    </source>
</reference>
<sequence length="239" mass="25538">MRRRKKISIAIIVVIIIGIVAVVAGTMFMPTNNELSTGEKHILICALDESEARQGMGGCDMAFIVTLNNGSLVNYSAVYPGGLTHPTAEEPQEAQEMGAGEKLLMHDSFWYDDDEQSMKLAKEIVEYNLNVSIDAVVAVNTEAIDAVIQAASPIEVNGQTLEVSGIDIIREEQYGQGVTRGTAVLDLVQGIASSADDPLTKAKMVQAAMDQYAKGNIVMTPADEFIGLLASKGLSSLFG</sequence>
<proteinExistence type="predicted"/>
<organism evidence="2 3">
    <name type="scientific">Methanobrevibacter woesei</name>
    <dbReference type="NCBI Taxonomy" id="190976"/>
    <lineage>
        <taxon>Archaea</taxon>
        <taxon>Methanobacteriati</taxon>
        <taxon>Methanobacteriota</taxon>
        <taxon>Methanomada group</taxon>
        <taxon>Methanobacteria</taxon>
        <taxon>Methanobacteriales</taxon>
        <taxon>Methanobacteriaceae</taxon>
        <taxon>Methanobrevibacter</taxon>
    </lineage>
</organism>
<dbReference type="InterPro" id="IPR025101">
    <property type="entry name" value="DUF4012"/>
</dbReference>
<dbReference type="AlphaFoldDB" id="A0A2U1S5Y2"/>
<accession>A0A2U1S5Y2</accession>
<protein>
    <recommendedName>
        <fullName evidence="4">Cell envelope-related transcriptional attenuator domain protein</fullName>
    </recommendedName>
</protein>
<name>A0A2U1S5Y2_9EURY</name>
<evidence type="ECO:0000313" key="2">
    <source>
        <dbReference type="EMBL" id="PWB84987.1"/>
    </source>
</evidence>
<dbReference type="RefSeq" id="WP_116670083.1">
    <property type="nucleotide sequence ID" value="NZ_MZGU01000006.1"/>
</dbReference>
<keyword evidence="1" id="KW-1133">Transmembrane helix</keyword>
<dbReference type="Proteomes" id="UP000245577">
    <property type="component" value="Unassembled WGS sequence"/>
</dbReference>
<gene>
    <name evidence="2" type="ORF">MBBWO_13000</name>
</gene>
<dbReference type="Pfam" id="PF13196">
    <property type="entry name" value="DUF4012"/>
    <property type="match status" value="1"/>
</dbReference>
<evidence type="ECO:0000313" key="3">
    <source>
        <dbReference type="Proteomes" id="UP000245577"/>
    </source>
</evidence>
<keyword evidence="3" id="KW-1185">Reference proteome</keyword>
<keyword evidence="1" id="KW-0812">Transmembrane</keyword>
<evidence type="ECO:0000256" key="1">
    <source>
        <dbReference type="SAM" id="Phobius"/>
    </source>
</evidence>
<dbReference type="EMBL" id="MZGU01000006">
    <property type="protein sequence ID" value="PWB84987.1"/>
    <property type="molecule type" value="Genomic_DNA"/>
</dbReference>
<evidence type="ECO:0008006" key="4">
    <source>
        <dbReference type="Google" id="ProtNLM"/>
    </source>
</evidence>
<feature type="transmembrane region" description="Helical" evidence="1">
    <location>
        <begin position="7"/>
        <end position="29"/>
    </location>
</feature>
<dbReference type="OrthoDB" id="80541at2157"/>